<protein>
    <submittedName>
        <fullName evidence="1">BnaC06g40710D protein</fullName>
    </submittedName>
</protein>
<evidence type="ECO:0000313" key="1">
    <source>
        <dbReference type="EMBL" id="CDY39993.1"/>
    </source>
</evidence>
<dbReference type="AlphaFoldDB" id="A0A078HTB5"/>
<organism evidence="1 2">
    <name type="scientific">Brassica napus</name>
    <name type="common">Rape</name>
    <dbReference type="NCBI Taxonomy" id="3708"/>
    <lineage>
        <taxon>Eukaryota</taxon>
        <taxon>Viridiplantae</taxon>
        <taxon>Streptophyta</taxon>
        <taxon>Embryophyta</taxon>
        <taxon>Tracheophyta</taxon>
        <taxon>Spermatophyta</taxon>
        <taxon>Magnoliopsida</taxon>
        <taxon>eudicotyledons</taxon>
        <taxon>Gunneridae</taxon>
        <taxon>Pentapetalae</taxon>
        <taxon>rosids</taxon>
        <taxon>malvids</taxon>
        <taxon>Brassicales</taxon>
        <taxon>Brassicaceae</taxon>
        <taxon>Brassiceae</taxon>
        <taxon>Brassica</taxon>
    </lineage>
</organism>
<name>A0A078HTB5_BRANA</name>
<proteinExistence type="predicted"/>
<reference evidence="1 2" key="1">
    <citation type="journal article" date="2014" name="Science">
        <title>Plant genetics. Early allopolyploid evolution in the post-Neolithic Brassica napus oilseed genome.</title>
        <authorList>
            <person name="Chalhoub B."/>
            <person name="Denoeud F."/>
            <person name="Liu S."/>
            <person name="Parkin I.A."/>
            <person name="Tang H."/>
            <person name="Wang X."/>
            <person name="Chiquet J."/>
            <person name="Belcram H."/>
            <person name="Tong C."/>
            <person name="Samans B."/>
            <person name="Correa M."/>
            <person name="Da Silva C."/>
            <person name="Just J."/>
            <person name="Falentin C."/>
            <person name="Koh C.S."/>
            <person name="Le Clainche I."/>
            <person name="Bernard M."/>
            <person name="Bento P."/>
            <person name="Noel B."/>
            <person name="Labadie K."/>
            <person name="Alberti A."/>
            <person name="Charles M."/>
            <person name="Arnaud D."/>
            <person name="Guo H."/>
            <person name="Daviaud C."/>
            <person name="Alamery S."/>
            <person name="Jabbari K."/>
            <person name="Zhao M."/>
            <person name="Edger P.P."/>
            <person name="Chelaifa H."/>
            <person name="Tack D."/>
            <person name="Lassalle G."/>
            <person name="Mestiri I."/>
            <person name="Schnel N."/>
            <person name="Le Paslier M.C."/>
            <person name="Fan G."/>
            <person name="Renault V."/>
            <person name="Bayer P.E."/>
            <person name="Golicz A.A."/>
            <person name="Manoli S."/>
            <person name="Lee T.H."/>
            <person name="Thi V.H."/>
            <person name="Chalabi S."/>
            <person name="Hu Q."/>
            <person name="Fan C."/>
            <person name="Tollenaere R."/>
            <person name="Lu Y."/>
            <person name="Battail C."/>
            <person name="Shen J."/>
            <person name="Sidebottom C.H."/>
            <person name="Wang X."/>
            <person name="Canaguier A."/>
            <person name="Chauveau A."/>
            <person name="Berard A."/>
            <person name="Deniot G."/>
            <person name="Guan M."/>
            <person name="Liu Z."/>
            <person name="Sun F."/>
            <person name="Lim Y.P."/>
            <person name="Lyons E."/>
            <person name="Town C.D."/>
            <person name="Bancroft I."/>
            <person name="Wang X."/>
            <person name="Meng J."/>
            <person name="Ma J."/>
            <person name="Pires J.C."/>
            <person name="King G.J."/>
            <person name="Brunel D."/>
            <person name="Delourme R."/>
            <person name="Renard M."/>
            <person name="Aury J.M."/>
            <person name="Adams K.L."/>
            <person name="Batley J."/>
            <person name="Snowdon R.J."/>
            <person name="Tost J."/>
            <person name="Edwards D."/>
            <person name="Zhou Y."/>
            <person name="Hua W."/>
            <person name="Sharpe A.G."/>
            <person name="Paterson A.H."/>
            <person name="Guan C."/>
            <person name="Wincker P."/>
        </authorList>
    </citation>
    <scope>NUCLEOTIDE SEQUENCE [LARGE SCALE GENOMIC DNA]</scope>
    <source>
        <strain evidence="2">cv. Darmor-bzh</strain>
    </source>
</reference>
<evidence type="ECO:0000313" key="2">
    <source>
        <dbReference type="Proteomes" id="UP000028999"/>
    </source>
</evidence>
<dbReference type="PaxDb" id="3708-A0A078HTB5"/>
<gene>
    <name evidence="1" type="primary">BnaC06g40710D</name>
    <name evidence="1" type="ORF">GSBRNA2T00068886001</name>
</gene>
<dbReference type="EMBL" id="LK032461">
    <property type="protein sequence ID" value="CDY39993.1"/>
    <property type="molecule type" value="Genomic_DNA"/>
</dbReference>
<keyword evidence="2" id="KW-1185">Reference proteome</keyword>
<dbReference type="Proteomes" id="UP000028999">
    <property type="component" value="Unassembled WGS sequence"/>
</dbReference>
<sequence length="18" mass="2098">MRQAHVRRLLAAGVKYPM</sequence>
<accession>A0A078HTB5</accession>